<protein>
    <recommendedName>
        <fullName evidence="5">Haloacid dehalogenase, type II</fullName>
    </recommendedName>
</protein>
<comment type="caution">
    <text evidence="3">The sequence shown here is derived from an EMBL/GenBank/DDBJ whole genome shotgun (WGS) entry which is preliminary data.</text>
</comment>
<dbReference type="AlphaFoldDB" id="A0A225AEX3"/>
<dbReference type="InterPro" id="IPR023214">
    <property type="entry name" value="HAD_sf"/>
</dbReference>
<dbReference type="PRINTS" id="PR00413">
    <property type="entry name" value="HADHALOGNASE"/>
</dbReference>
<evidence type="ECO:0000313" key="4">
    <source>
        <dbReference type="Proteomes" id="UP000214365"/>
    </source>
</evidence>
<keyword evidence="4" id="KW-1185">Reference proteome</keyword>
<proteinExistence type="inferred from homology"/>
<dbReference type="SFLD" id="SFLDG01129">
    <property type="entry name" value="C1.5:_HAD__Beta-PGM__Phosphata"/>
    <property type="match status" value="1"/>
</dbReference>
<dbReference type="Proteomes" id="UP000214365">
    <property type="component" value="Unassembled WGS sequence"/>
</dbReference>
<dbReference type="GeneID" id="31005353"/>
<dbReference type="EMBL" id="LFMY01000008">
    <property type="protein sequence ID" value="OKL59110.1"/>
    <property type="molecule type" value="Genomic_DNA"/>
</dbReference>
<dbReference type="OrthoDB" id="3256520at2759"/>
<sequence>MAHEQKGNGIVIAFDLYGTLLSTESISNRLAEIIGSQEEATRIAASWRKYQLEYSWRLTCMGYYEDFFNITRNALAHALSEASVRLEEKQIDQLMSEYDHLSTFPDVTPALQNLSSTTTRADIEAVIFSNGTQEMLSNSVLRSASLSPHAALFKDLVTVQGIQKYKPAPETYQHLATQTGKSVDRIWLISANPFDIVGATKCGVNAAWLDRANRGWEDAAVPALRPRVIGTSLAEVIKSILSQLK</sequence>
<gene>
    <name evidence="3" type="ORF">UA08_05597</name>
</gene>
<dbReference type="Gene3D" id="3.40.50.1000">
    <property type="entry name" value="HAD superfamily/HAD-like"/>
    <property type="match status" value="1"/>
</dbReference>
<evidence type="ECO:0000256" key="2">
    <source>
        <dbReference type="ARBA" id="ARBA00022801"/>
    </source>
</evidence>
<dbReference type="GO" id="GO:0019120">
    <property type="term" value="F:hydrolase activity, acting on acid halide bonds, in C-halide compounds"/>
    <property type="evidence" value="ECO:0007669"/>
    <property type="project" value="InterPro"/>
</dbReference>
<dbReference type="Pfam" id="PF00702">
    <property type="entry name" value="Hydrolase"/>
    <property type="match status" value="1"/>
</dbReference>
<evidence type="ECO:0008006" key="5">
    <source>
        <dbReference type="Google" id="ProtNLM"/>
    </source>
</evidence>
<dbReference type="NCBIfam" id="TIGR01493">
    <property type="entry name" value="HAD-SF-IA-v2"/>
    <property type="match status" value="1"/>
</dbReference>
<evidence type="ECO:0000313" key="3">
    <source>
        <dbReference type="EMBL" id="OKL59110.1"/>
    </source>
</evidence>
<evidence type="ECO:0000256" key="1">
    <source>
        <dbReference type="ARBA" id="ARBA00008106"/>
    </source>
</evidence>
<dbReference type="RefSeq" id="XP_020119231.1">
    <property type="nucleotide sequence ID" value="XM_020267885.1"/>
</dbReference>
<keyword evidence="2" id="KW-0378">Hydrolase</keyword>
<dbReference type="NCBIfam" id="TIGR01428">
    <property type="entry name" value="HAD_type_II"/>
    <property type="match status" value="1"/>
</dbReference>
<dbReference type="InterPro" id="IPR006439">
    <property type="entry name" value="HAD-SF_hydro_IA"/>
</dbReference>
<accession>A0A225AEX3</accession>
<dbReference type="PANTHER" id="PTHR43316">
    <property type="entry name" value="HYDROLASE, HALOACID DELAHOGENASE-RELATED"/>
    <property type="match status" value="1"/>
</dbReference>
<dbReference type="STRING" id="1441469.A0A225AEX3"/>
<comment type="similarity">
    <text evidence="1">Belongs to the HAD-like hydrolase superfamily. S-2-haloalkanoic acid dehalogenase family.</text>
</comment>
<dbReference type="PANTHER" id="PTHR43316:SF3">
    <property type="entry name" value="HALOACID DEHALOGENASE, TYPE II (AFU_ORTHOLOGUE AFUA_2G07750)-RELATED"/>
    <property type="match status" value="1"/>
</dbReference>
<dbReference type="InterPro" id="IPR036412">
    <property type="entry name" value="HAD-like_sf"/>
</dbReference>
<dbReference type="SUPFAM" id="SSF56784">
    <property type="entry name" value="HAD-like"/>
    <property type="match status" value="1"/>
</dbReference>
<dbReference type="InterPro" id="IPR006328">
    <property type="entry name" value="2-HAD"/>
</dbReference>
<name>A0A225AEX3_TALAT</name>
<dbReference type="Gene3D" id="1.10.150.240">
    <property type="entry name" value="Putative phosphatase, domain 2"/>
    <property type="match status" value="1"/>
</dbReference>
<dbReference type="SFLD" id="SFLDS00003">
    <property type="entry name" value="Haloacid_Dehalogenase"/>
    <property type="match status" value="1"/>
</dbReference>
<dbReference type="InterPro" id="IPR023198">
    <property type="entry name" value="PGP-like_dom2"/>
</dbReference>
<reference evidence="3 4" key="1">
    <citation type="submission" date="2015-06" db="EMBL/GenBank/DDBJ databases">
        <title>Talaromyces atroroseus IBT 11181 draft genome.</title>
        <authorList>
            <person name="Rasmussen K.B."/>
            <person name="Rasmussen S."/>
            <person name="Petersen B."/>
            <person name="Sicheritz-Ponten T."/>
            <person name="Mortensen U.H."/>
            <person name="Thrane U."/>
        </authorList>
    </citation>
    <scope>NUCLEOTIDE SEQUENCE [LARGE SCALE GENOMIC DNA]</scope>
    <source>
        <strain evidence="3 4">IBT 11181</strain>
    </source>
</reference>
<dbReference type="InterPro" id="IPR051540">
    <property type="entry name" value="S-2-haloacid_dehalogenase"/>
</dbReference>
<dbReference type="GO" id="GO:0016791">
    <property type="term" value="F:phosphatase activity"/>
    <property type="evidence" value="ECO:0007669"/>
    <property type="project" value="UniProtKB-ARBA"/>
</dbReference>
<organism evidence="3 4">
    <name type="scientific">Talaromyces atroroseus</name>
    <dbReference type="NCBI Taxonomy" id="1441469"/>
    <lineage>
        <taxon>Eukaryota</taxon>
        <taxon>Fungi</taxon>
        <taxon>Dikarya</taxon>
        <taxon>Ascomycota</taxon>
        <taxon>Pezizomycotina</taxon>
        <taxon>Eurotiomycetes</taxon>
        <taxon>Eurotiomycetidae</taxon>
        <taxon>Eurotiales</taxon>
        <taxon>Trichocomaceae</taxon>
        <taxon>Talaromyces</taxon>
        <taxon>Talaromyces sect. Trachyspermi</taxon>
    </lineage>
</organism>